<dbReference type="Pfam" id="PF00570">
    <property type="entry name" value="HRDC"/>
    <property type="match status" value="1"/>
</dbReference>
<evidence type="ECO:0000259" key="13">
    <source>
        <dbReference type="PROSITE" id="PS51217"/>
    </source>
</evidence>
<reference evidence="14 15" key="1">
    <citation type="submission" date="2024-09" db="EMBL/GenBank/DDBJ databases">
        <authorList>
            <person name="Sun Q."/>
            <person name="Mori K."/>
        </authorList>
    </citation>
    <scope>NUCLEOTIDE SEQUENCE [LARGE SCALE GENOMIC DNA]</scope>
    <source>
        <strain evidence="14 15">TBRC 1851</strain>
    </source>
</reference>
<dbReference type="CDD" id="cd18807">
    <property type="entry name" value="SF1_C_UvrD"/>
    <property type="match status" value="1"/>
</dbReference>
<sequence>MDVLEGLDPEQRAVAEAVRGPVCVLAGAGTGKTRAITHRIAYAVHSGVIEPHSVLAVTFTTRAAGELKQRLRLLGAPGVQARTFHAAALRQLSYFWPRVIGGDPPQVIESKLPLLIEASRDLRRNADRGELRDVAAEIEWAKVTQIGPEDYPTAAAKARRTPPIAPEEVARLYEGYEDLRRRRNLIDFETILELTAAVMTEHREVAAQIRQQYRYFVVDEFQDVNPLQKLLLDTWLGGRDDLCVVGDPNQTIYSFTGATPQYLTGFAVEHPSASVIRLVRDYRSTPQVVTLANRVMARSPHRLELLAQRPDGPEPVLTEYDDEEAEALGVALTVKKLMADGVPAREIAVLFRINAQSGAYEQAFGEAGVPYLLRGAERFFDRPEVRQAVVLLRGAARSAGGAEPLAPAVHAILSGIGLTAEPPGGGRAREKWESLKALADLAEDLAADGADLTGFVAELERRAMEQHAPPVEGVTLASLHAAKGLEWDAVFLVGLTEGMLPIIYAETPEQIEEERRLLYVGVTRAREHLHMSWALARSPGGRRSRRPSRFLEGLSHQLPAPAVKAGRRSERTAGRRPAVPLHCRVCGKTLAAAPEQKLGRCAGCPADYDEALLESLRSWRSAAAKESKVPPYVVFTDVTLQAIAERVPTTEADLLAIAGIGRVKLERYGEAVMELCRAAGDSSVTGVTDE</sequence>
<keyword evidence="5 10" id="KW-0067">ATP-binding</keyword>
<dbReference type="Proteomes" id="UP001589870">
    <property type="component" value="Unassembled WGS sequence"/>
</dbReference>
<dbReference type="PROSITE" id="PS50967">
    <property type="entry name" value="HRDC"/>
    <property type="match status" value="1"/>
</dbReference>
<evidence type="ECO:0000259" key="12">
    <source>
        <dbReference type="PROSITE" id="PS51198"/>
    </source>
</evidence>
<dbReference type="PROSITE" id="PS51217">
    <property type="entry name" value="UVRD_HELICASE_CTER"/>
    <property type="match status" value="1"/>
</dbReference>
<dbReference type="InterPro" id="IPR013986">
    <property type="entry name" value="DExx_box_DNA_helicase_dom_sf"/>
</dbReference>
<dbReference type="InterPro" id="IPR002121">
    <property type="entry name" value="HRDC_dom"/>
</dbReference>
<dbReference type="GO" id="GO:0004386">
    <property type="term" value="F:helicase activity"/>
    <property type="evidence" value="ECO:0007669"/>
    <property type="project" value="UniProtKB-KW"/>
</dbReference>
<comment type="caution">
    <text evidence="14">The sequence shown here is derived from an EMBL/GenBank/DDBJ whole genome shotgun (WGS) entry which is preliminary data.</text>
</comment>
<keyword evidence="15" id="KW-1185">Reference proteome</keyword>
<dbReference type="SUPFAM" id="SSF47819">
    <property type="entry name" value="HRDC-like"/>
    <property type="match status" value="1"/>
</dbReference>
<keyword evidence="2 10" id="KW-0547">Nucleotide-binding</keyword>
<dbReference type="InterPro" id="IPR000212">
    <property type="entry name" value="DNA_helicase_UvrD/REP"/>
</dbReference>
<dbReference type="InterPro" id="IPR010997">
    <property type="entry name" value="HRDC-like_sf"/>
</dbReference>
<dbReference type="CDD" id="cd17932">
    <property type="entry name" value="DEXQc_UvrD"/>
    <property type="match status" value="1"/>
</dbReference>
<evidence type="ECO:0000313" key="14">
    <source>
        <dbReference type="EMBL" id="MFC0866234.1"/>
    </source>
</evidence>
<evidence type="ECO:0000256" key="6">
    <source>
        <dbReference type="ARBA" id="ARBA00023235"/>
    </source>
</evidence>
<evidence type="ECO:0000256" key="10">
    <source>
        <dbReference type="PROSITE-ProRule" id="PRU00560"/>
    </source>
</evidence>
<organism evidence="14 15">
    <name type="scientific">Sphaerimonospora cavernae</name>
    <dbReference type="NCBI Taxonomy" id="1740611"/>
    <lineage>
        <taxon>Bacteria</taxon>
        <taxon>Bacillati</taxon>
        <taxon>Actinomycetota</taxon>
        <taxon>Actinomycetes</taxon>
        <taxon>Streptosporangiales</taxon>
        <taxon>Streptosporangiaceae</taxon>
        <taxon>Sphaerimonospora</taxon>
    </lineage>
</organism>
<comment type="catalytic activity">
    <reaction evidence="7">
        <text>Couples ATP hydrolysis with the unwinding of duplex DNA by translocating in the 3'-5' direction.</text>
        <dbReference type="EC" id="5.6.2.4"/>
    </reaction>
</comment>
<dbReference type="Gene3D" id="1.10.10.160">
    <property type="match status" value="1"/>
</dbReference>
<dbReference type="Pfam" id="PF13361">
    <property type="entry name" value="UvrD_C"/>
    <property type="match status" value="2"/>
</dbReference>
<evidence type="ECO:0000256" key="3">
    <source>
        <dbReference type="ARBA" id="ARBA00022801"/>
    </source>
</evidence>
<dbReference type="SMART" id="SM00341">
    <property type="entry name" value="HRDC"/>
    <property type="match status" value="1"/>
</dbReference>
<proteinExistence type="inferred from homology"/>
<evidence type="ECO:0000256" key="9">
    <source>
        <dbReference type="ARBA" id="ARBA00048988"/>
    </source>
</evidence>
<keyword evidence="4 10" id="KW-0347">Helicase</keyword>
<feature type="domain" description="HRDC" evidence="11">
    <location>
        <begin position="606"/>
        <end position="686"/>
    </location>
</feature>
<comment type="catalytic activity">
    <reaction evidence="9">
        <text>ATP + H2O = ADP + phosphate + H(+)</text>
        <dbReference type="Rhea" id="RHEA:13065"/>
        <dbReference type="ChEBI" id="CHEBI:15377"/>
        <dbReference type="ChEBI" id="CHEBI:15378"/>
        <dbReference type="ChEBI" id="CHEBI:30616"/>
        <dbReference type="ChEBI" id="CHEBI:43474"/>
        <dbReference type="ChEBI" id="CHEBI:456216"/>
        <dbReference type="EC" id="5.6.2.4"/>
    </reaction>
</comment>
<feature type="binding site" evidence="10">
    <location>
        <begin position="26"/>
        <end position="33"/>
    </location>
    <ligand>
        <name>ATP</name>
        <dbReference type="ChEBI" id="CHEBI:30616"/>
    </ligand>
</feature>
<dbReference type="InterPro" id="IPR014017">
    <property type="entry name" value="DNA_helicase_UvrD-like_C"/>
</dbReference>
<dbReference type="InterPro" id="IPR014016">
    <property type="entry name" value="UvrD-like_ATP-bd"/>
</dbReference>
<comment type="similarity">
    <text evidence="1">Belongs to the helicase family. UvrD subfamily.</text>
</comment>
<dbReference type="Gene3D" id="1.10.150.80">
    <property type="entry name" value="HRDC domain"/>
    <property type="match status" value="1"/>
</dbReference>
<keyword evidence="3 10" id="KW-0378">Hydrolase</keyword>
<feature type="domain" description="UvrD-like helicase C-terminal" evidence="13">
    <location>
        <begin position="286"/>
        <end position="527"/>
    </location>
</feature>
<dbReference type="Pfam" id="PF00580">
    <property type="entry name" value="UvrD-helicase"/>
    <property type="match status" value="1"/>
</dbReference>
<keyword evidence="6" id="KW-0413">Isomerase</keyword>
<dbReference type="PANTHER" id="PTHR11070:SF69">
    <property type="entry name" value="ATP-DEPENDENT DNA HELICASE UVRD2"/>
    <property type="match status" value="1"/>
</dbReference>
<evidence type="ECO:0000256" key="1">
    <source>
        <dbReference type="ARBA" id="ARBA00009922"/>
    </source>
</evidence>
<dbReference type="InterPro" id="IPR027417">
    <property type="entry name" value="P-loop_NTPase"/>
</dbReference>
<dbReference type="RefSeq" id="WP_394304229.1">
    <property type="nucleotide sequence ID" value="NZ_JBHMQT010000070.1"/>
</dbReference>
<evidence type="ECO:0000313" key="15">
    <source>
        <dbReference type="Proteomes" id="UP001589870"/>
    </source>
</evidence>
<dbReference type="PANTHER" id="PTHR11070">
    <property type="entry name" value="UVRD / RECB / PCRA DNA HELICASE FAMILY MEMBER"/>
    <property type="match status" value="1"/>
</dbReference>
<dbReference type="SUPFAM" id="SSF52540">
    <property type="entry name" value="P-loop containing nucleoside triphosphate hydrolases"/>
    <property type="match status" value="1"/>
</dbReference>
<evidence type="ECO:0000256" key="4">
    <source>
        <dbReference type="ARBA" id="ARBA00022806"/>
    </source>
</evidence>
<evidence type="ECO:0000259" key="11">
    <source>
        <dbReference type="PROSITE" id="PS50967"/>
    </source>
</evidence>
<dbReference type="PROSITE" id="PS51198">
    <property type="entry name" value="UVRD_HELICASE_ATP_BIND"/>
    <property type="match status" value="1"/>
</dbReference>
<accession>A0ABV6UDG8</accession>
<dbReference type="InterPro" id="IPR044876">
    <property type="entry name" value="HRDC_dom_sf"/>
</dbReference>
<evidence type="ECO:0000256" key="7">
    <source>
        <dbReference type="ARBA" id="ARBA00034617"/>
    </source>
</evidence>
<gene>
    <name evidence="14" type="ORF">ACFHYQ_28445</name>
</gene>
<dbReference type="Gene3D" id="3.40.50.300">
    <property type="entry name" value="P-loop containing nucleotide triphosphate hydrolases"/>
    <property type="match status" value="3"/>
</dbReference>
<protein>
    <recommendedName>
        <fullName evidence="8">DNA 3'-5' helicase</fullName>
        <ecNumber evidence="8">5.6.2.4</ecNumber>
    </recommendedName>
</protein>
<feature type="domain" description="UvrD-like helicase ATP-binding" evidence="12">
    <location>
        <begin position="5"/>
        <end position="285"/>
    </location>
</feature>
<evidence type="ECO:0000256" key="8">
    <source>
        <dbReference type="ARBA" id="ARBA00034808"/>
    </source>
</evidence>
<evidence type="ECO:0000256" key="5">
    <source>
        <dbReference type="ARBA" id="ARBA00022840"/>
    </source>
</evidence>
<dbReference type="EMBL" id="JBHMQT010000070">
    <property type="protein sequence ID" value="MFC0866234.1"/>
    <property type="molecule type" value="Genomic_DNA"/>
</dbReference>
<dbReference type="EC" id="5.6.2.4" evidence="8"/>
<evidence type="ECO:0000256" key="2">
    <source>
        <dbReference type="ARBA" id="ARBA00022741"/>
    </source>
</evidence>
<name>A0ABV6UDG8_9ACTN</name>